<organism evidence="8 10">
    <name type="scientific">Agathobacter rectalis</name>
    <dbReference type="NCBI Taxonomy" id="39491"/>
    <lineage>
        <taxon>Bacteria</taxon>
        <taxon>Bacillati</taxon>
        <taxon>Bacillota</taxon>
        <taxon>Clostridia</taxon>
        <taxon>Lachnospirales</taxon>
        <taxon>Lachnospiraceae</taxon>
        <taxon>Agathobacter</taxon>
    </lineage>
</organism>
<dbReference type="PANTHER" id="PTHR10629">
    <property type="entry name" value="CYTOSINE-SPECIFIC METHYLTRANSFERASE"/>
    <property type="match status" value="1"/>
</dbReference>
<dbReference type="Proteomes" id="UP001197741">
    <property type="component" value="Unassembled WGS sequence"/>
</dbReference>
<dbReference type="InterPro" id="IPR029063">
    <property type="entry name" value="SAM-dependent_MTases_sf"/>
</dbReference>
<sequence>MSIKVVSLFSGGGGLDLGFQKAGYEIIWAIDNNKNAVATYKENIGNHIICADINKIDLAMIPNADVVIGGPPCQSFSLAGKRNVEDERGQLVWRYIEIIRHVKPKAFVFENVMGLLSAKNKNGEKIFELLKRAFCDIGYNIESMVVNAADYGIPQRRKRVLIVGVNNGKEFAFPSPTHNESGTGLKKYVSVKEALDDLPEAILNENGIVHYRCEAENDYQRKMRTNQGVTEHFMPKMSELDKYIVSHVRPGGNYMDIPPDVKSERIRRLQREGGHTTCYGRMSPDEPSYTINTYFNRPNVGCNIHYAENRLITVREALRLQSFPDSYKIVSSSKQGRNLIVGNAVPPLMAEIIANQLKKHLKEEENND</sequence>
<feature type="active site" evidence="5">
    <location>
        <position position="73"/>
    </location>
</feature>
<dbReference type="SUPFAM" id="SSF53335">
    <property type="entry name" value="S-adenosyl-L-methionine-dependent methyltransferases"/>
    <property type="match status" value="1"/>
</dbReference>
<evidence type="ECO:0000256" key="7">
    <source>
        <dbReference type="RuleBase" id="RU000417"/>
    </source>
</evidence>
<gene>
    <name evidence="9" type="ORF">LIZ82_12715</name>
    <name evidence="8" type="ORF">T1815_26971</name>
</gene>
<keyword evidence="10" id="KW-1185">Reference proteome</keyword>
<dbReference type="Pfam" id="PF00145">
    <property type="entry name" value="DNA_methylase"/>
    <property type="match status" value="1"/>
</dbReference>
<dbReference type="GO" id="GO:0044027">
    <property type="term" value="P:negative regulation of gene expression via chromosomal CpG island methylation"/>
    <property type="evidence" value="ECO:0007669"/>
    <property type="project" value="TreeGrafter"/>
</dbReference>
<accession>A0A0M6WV31</accession>
<dbReference type="GO" id="GO:0003677">
    <property type="term" value="F:DNA binding"/>
    <property type="evidence" value="ECO:0007669"/>
    <property type="project" value="TreeGrafter"/>
</dbReference>
<dbReference type="InterPro" id="IPR050390">
    <property type="entry name" value="C5-Methyltransferase"/>
</dbReference>
<evidence type="ECO:0000256" key="4">
    <source>
        <dbReference type="ARBA" id="ARBA00022747"/>
    </source>
</evidence>
<dbReference type="PROSITE" id="PS51679">
    <property type="entry name" value="SAM_MT_C5"/>
    <property type="match status" value="1"/>
</dbReference>
<dbReference type="GO" id="GO:0003886">
    <property type="term" value="F:DNA (cytosine-5-)-methyltransferase activity"/>
    <property type="evidence" value="ECO:0007669"/>
    <property type="project" value="UniProtKB-EC"/>
</dbReference>
<evidence type="ECO:0000256" key="6">
    <source>
        <dbReference type="RuleBase" id="RU000416"/>
    </source>
</evidence>
<name>A0A0M6WV31_9FIRM</name>
<dbReference type="Proteomes" id="UP000049472">
    <property type="component" value="Unassembled WGS sequence"/>
</dbReference>
<evidence type="ECO:0000256" key="2">
    <source>
        <dbReference type="ARBA" id="ARBA00022679"/>
    </source>
</evidence>
<dbReference type="InterPro" id="IPR018117">
    <property type="entry name" value="C5_DNA_meth_AS"/>
</dbReference>
<evidence type="ECO:0000256" key="1">
    <source>
        <dbReference type="ARBA" id="ARBA00022603"/>
    </source>
</evidence>
<evidence type="ECO:0000256" key="3">
    <source>
        <dbReference type="ARBA" id="ARBA00022691"/>
    </source>
</evidence>
<keyword evidence="1 5" id="KW-0489">Methyltransferase</keyword>
<keyword evidence="3 5" id="KW-0949">S-adenosyl-L-methionine</keyword>
<protein>
    <recommendedName>
        <fullName evidence="7">Cytosine-specific methyltransferase</fullName>
        <ecNumber evidence="7">2.1.1.37</ecNumber>
    </recommendedName>
</protein>
<proteinExistence type="inferred from homology"/>
<evidence type="ECO:0000313" key="8">
    <source>
        <dbReference type="EMBL" id="CRL41436.1"/>
    </source>
</evidence>
<keyword evidence="2 5" id="KW-0808">Transferase</keyword>
<evidence type="ECO:0000313" key="9">
    <source>
        <dbReference type="EMBL" id="MCB6961740.1"/>
    </source>
</evidence>
<reference evidence="8" key="1">
    <citation type="submission" date="2015-05" db="EMBL/GenBank/DDBJ databases">
        <authorList>
            <person name="Wang D.B."/>
            <person name="Wang M."/>
        </authorList>
    </citation>
    <scope>NUCLEOTIDE SEQUENCE [LARGE SCALE GENOMIC DNA]</scope>
    <source>
        <strain evidence="8">T1-815</strain>
    </source>
</reference>
<dbReference type="CDD" id="cd00315">
    <property type="entry name" value="Cyt_C5_DNA_methylase"/>
    <property type="match status" value="1"/>
</dbReference>
<dbReference type="PRINTS" id="PR00105">
    <property type="entry name" value="C5METTRFRASE"/>
</dbReference>
<dbReference type="EMBL" id="CVRQ01000034">
    <property type="protein sequence ID" value="CRL41436.1"/>
    <property type="molecule type" value="Genomic_DNA"/>
</dbReference>
<dbReference type="EMBL" id="JAJCJQ010000023">
    <property type="protein sequence ID" value="MCB6961740.1"/>
    <property type="molecule type" value="Genomic_DNA"/>
</dbReference>
<dbReference type="AlphaFoldDB" id="A0A0M6WV31"/>
<dbReference type="InterPro" id="IPR001525">
    <property type="entry name" value="C5_MeTfrase"/>
</dbReference>
<dbReference type="GO" id="GO:0032259">
    <property type="term" value="P:methylation"/>
    <property type="evidence" value="ECO:0007669"/>
    <property type="project" value="UniProtKB-KW"/>
</dbReference>
<reference evidence="10" key="2">
    <citation type="submission" date="2015-05" db="EMBL/GenBank/DDBJ databases">
        <authorList>
            <consortium name="Pathogen Informatics"/>
        </authorList>
    </citation>
    <scope>NUCLEOTIDE SEQUENCE [LARGE SCALE GENOMIC DNA]</scope>
    <source>
        <strain evidence="10">T1-815</strain>
    </source>
</reference>
<dbReference type="Gene3D" id="3.40.50.150">
    <property type="entry name" value="Vaccinia Virus protein VP39"/>
    <property type="match status" value="1"/>
</dbReference>
<dbReference type="Gene3D" id="3.90.120.10">
    <property type="entry name" value="DNA Methylase, subunit A, domain 2"/>
    <property type="match status" value="1"/>
</dbReference>
<evidence type="ECO:0000313" key="10">
    <source>
        <dbReference type="Proteomes" id="UP000049472"/>
    </source>
</evidence>
<comment type="catalytic activity">
    <reaction evidence="7">
        <text>a 2'-deoxycytidine in DNA + S-adenosyl-L-methionine = a 5-methyl-2'-deoxycytidine in DNA + S-adenosyl-L-homocysteine + H(+)</text>
        <dbReference type="Rhea" id="RHEA:13681"/>
        <dbReference type="Rhea" id="RHEA-COMP:11369"/>
        <dbReference type="Rhea" id="RHEA-COMP:11370"/>
        <dbReference type="ChEBI" id="CHEBI:15378"/>
        <dbReference type="ChEBI" id="CHEBI:57856"/>
        <dbReference type="ChEBI" id="CHEBI:59789"/>
        <dbReference type="ChEBI" id="CHEBI:85452"/>
        <dbReference type="ChEBI" id="CHEBI:85454"/>
        <dbReference type="EC" id="2.1.1.37"/>
    </reaction>
</comment>
<evidence type="ECO:0000256" key="5">
    <source>
        <dbReference type="PROSITE-ProRule" id="PRU01016"/>
    </source>
</evidence>
<keyword evidence="4" id="KW-0680">Restriction system</keyword>
<dbReference type="NCBIfam" id="TIGR00675">
    <property type="entry name" value="dcm"/>
    <property type="match status" value="1"/>
</dbReference>
<dbReference type="RefSeq" id="WP_055062585.1">
    <property type="nucleotide sequence ID" value="NZ_CVRQ01000034.1"/>
</dbReference>
<comment type="similarity">
    <text evidence="5 6">Belongs to the class I-like SAM-binding methyltransferase superfamily. C5-methyltransferase family.</text>
</comment>
<dbReference type="PANTHER" id="PTHR10629:SF52">
    <property type="entry name" value="DNA (CYTOSINE-5)-METHYLTRANSFERASE 1"/>
    <property type="match status" value="1"/>
</dbReference>
<dbReference type="PROSITE" id="PS00094">
    <property type="entry name" value="C5_MTASE_1"/>
    <property type="match status" value="1"/>
</dbReference>
<dbReference type="GO" id="GO:0009307">
    <property type="term" value="P:DNA restriction-modification system"/>
    <property type="evidence" value="ECO:0007669"/>
    <property type="project" value="UniProtKB-KW"/>
</dbReference>
<reference evidence="9" key="3">
    <citation type="submission" date="2021-10" db="EMBL/GenBank/DDBJ databases">
        <title>Collection of gut derived symbiotic bacterial strains cultured from healthy donors.</title>
        <authorList>
            <person name="Lin H."/>
            <person name="Littmann E."/>
            <person name="Kohout C."/>
            <person name="Pamer E.G."/>
        </authorList>
    </citation>
    <scope>NUCLEOTIDE SEQUENCE</scope>
    <source>
        <strain evidence="9">DFI.7.28A</strain>
    </source>
</reference>
<dbReference type="EC" id="2.1.1.37" evidence="7"/>